<accession>A0A7K1FFA9</accession>
<name>A0A7K1FFA9_9ACTN</name>
<organism evidence="1 2">
    <name type="scientific">Nakamurella alba</name>
    <dbReference type="NCBI Taxonomy" id="2665158"/>
    <lineage>
        <taxon>Bacteria</taxon>
        <taxon>Bacillati</taxon>
        <taxon>Actinomycetota</taxon>
        <taxon>Actinomycetes</taxon>
        <taxon>Nakamurellales</taxon>
        <taxon>Nakamurellaceae</taxon>
        <taxon>Nakamurella</taxon>
    </lineage>
</organism>
<comment type="caution">
    <text evidence="1">The sequence shown here is derived from an EMBL/GenBank/DDBJ whole genome shotgun (WGS) entry which is preliminary data.</text>
</comment>
<dbReference type="AlphaFoldDB" id="A0A7K1FFA9"/>
<evidence type="ECO:0000313" key="1">
    <source>
        <dbReference type="EMBL" id="MTD12805.1"/>
    </source>
</evidence>
<proteinExistence type="predicted"/>
<reference evidence="1 2" key="1">
    <citation type="submission" date="2019-11" db="EMBL/GenBank/DDBJ databases">
        <authorList>
            <person name="Jiang L.-Q."/>
        </authorList>
    </citation>
    <scope>NUCLEOTIDE SEQUENCE [LARGE SCALE GENOMIC DNA]</scope>
    <source>
        <strain evidence="1 2">YIM 132087</strain>
    </source>
</reference>
<sequence>MRRQLVGALVLILACCAVLAGGALLGRDLPGRPSIGPIPGPPAVGDCLTTVVRAHDALADAVGRVPMYRSDVAEPCSGRRVGEVVAVLTDPEPVRTVSVQYPGQGIGQALEDPNERTCSAAAAEYLGLPPDEGMWEAETSVISAVQVIGPSAVQAASGQSWAACVLQNAAAGDAASGFAGSVQGALSRFPALPDLLICEPMPCDGPHRQEYLADANFTAPAVLAEVQASCESYARERTGLAELPEIDGLTVVLITDPDQLAKASRARPALVTCALHANSERLLTGSLLGVGDPARIPWA</sequence>
<evidence type="ECO:0000313" key="2">
    <source>
        <dbReference type="Proteomes" id="UP000460221"/>
    </source>
</evidence>
<dbReference type="EMBL" id="WLYK01000001">
    <property type="protein sequence ID" value="MTD12805.1"/>
    <property type="molecule type" value="Genomic_DNA"/>
</dbReference>
<dbReference type="RefSeq" id="WP_154766799.1">
    <property type="nucleotide sequence ID" value="NZ_WLYK01000001.1"/>
</dbReference>
<gene>
    <name evidence="1" type="ORF">GIS00_02450</name>
</gene>
<dbReference type="PROSITE" id="PS51257">
    <property type="entry name" value="PROKAR_LIPOPROTEIN"/>
    <property type="match status" value="1"/>
</dbReference>
<protein>
    <recommendedName>
        <fullName evidence="3">Septum formation-related domain-containing protein</fullName>
    </recommendedName>
</protein>
<keyword evidence="2" id="KW-1185">Reference proteome</keyword>
<dbReference type="Proteomes" id="UP000460221">
    <property type="component" value="Unassembled WGS sequence"/>
</dbReference>
<evidence type="ECO:0008006" key="3">
    <source>
        <dbReference type="Google" id="ProtNLM"/>
    </source>
</evidence>